<dbReference type="GO" id="GO:0019239">
    <property type="term" value="F:deaminase activity"/>
    <property type="evidence" value="ECO:0007669"/>
    <property type="project" value="InterPro"/>
</dbReference>
<comment type="caution">
    <text evidence="7">The sequence shown here is derived from an EMBL/GenBank/DDBJ whole genome shotgun (WGS) entry which is preliminary data.</text>
</comment>
<evidence type="ECO:0000256" key="4">
    <source>
        <dbReference type="ARBA" id="ARBA00022801"/>
    </source>
</evidence>
<keyword evidence="4" id="KW-0378">Hydrolase</keyword>
<evidence type="ECO:0000256" key="3">
    <source>
        <dbReference type="ARBA" id="ARBA00022723"/>
    </source>
</evidence>
<organism evidence="7 8">
    <name type="scientific">Rudaeicoccus suwonensis</name>
    <dbReference type="NCBI Taxonomy" id="657409"/>
    <lineage>
        <taxon>Bacteria</taxon>
        <taxon>Bacillati</taxon>
        <taxon>Actinomycetota</taxon>
        <taxon>Actinomycetes</taxon>
        <taxon>Micrococcales</taxon>
        <taxon>Dermacoccaceae</taxon>
        <taxon>Rudaeicoccus</taxon>
    </lineage>
</organism>
<dbReference type="InterPro" id="IPR001365">
    <property type="entry name" value="A_deaminase_dom"/>
</dbReference>
<dbReference type="NCBIfam" id="TIGR01430">
    <property type="entry name" value="aden_deam"/>
    <property type="match status" value="1"/>
</dbReference>
<dbReference type="EMBL" id="VIVQ01000001">
    <property type="protein sequence ID" value="TWE11606.1"/>
    <property type="molecule type" value="Genomic_DNA"/>
</dbReference>
<evidence type="ECO:0000256" key="2">
    <source>
        <dbReference type="ARBA" id="ARBA00006676"/>
    </source>
</evidence>
<dbReference type="PANTHER" id="PTHR43114:SF6">
    <property type="entry name" value="ADENINE DEAMINASE"/>
    <property type="match status" value="1"/>
</dbReference>
<dbReference type="GO" id="GO:0046872">
    <property type="term" value="F:metal ion binding"/>
    <property type="evidence" value="ECO:0007669"/>
    <property type="project" value="UniProtKB-KW"/>
</dbReference>
<comment type="similarity">
    <text evidence="2">Belongs to the metallo-dependent hydrolases superfamily. Adenosine and AMP deaminases family.</text>
</comment>
<keyword evidence="8" id="KW-1185">Reference proteome</keyword>
<dbReference type="AlphaFoldDB" id="A0A561E7M0"/>
<dbReference type="OrthoDB" id="9779574at2"/>
<comment type="cofactor">
    <cofactor evidence="1">
        <name>Zn(2+)</name>
        <dbReference type="ChEBI" id="CHEBI:29105"/>
    </cofactor>
</comment>
<keyword evidence="3" id="KW-0479">Metal-binding</keyword>
<evidence type="ECO:0000256" key="5">
    <source>
        <dbReference type="ARBA" id="ARBA00022833"/>
    </source>
</evidence>
<evidence type="ECO:0000259" key="6">
    <source>
        <dbReference type="Pfam" id="PF00962"/>
    </source>
</evidence>
<evidence type="ECO:0000256" key="1">
    <source>
        <dbReference type="ARBA" id="ARBA00001947"/>
    </source>
</evidence>
<name>A0A561E7M0_9MICO</name>
<dbReference type="SUPFAM" id="SSF51556">
    <property type="entry name" value="Metallo-dependent hydrolases"/>
    <property type="match status" value="1"/>
</dbReference>
<dbReference type="Gene3D" id="3.20.20.140">
    <property type="entry name" value="Metal-dependent hydrolases"/>
    <property type="match status" value="1"/>
</dbReference>
<protein>
    <submittedName>
        <fullName evidence="7">Adenosine deaminase</fullName>
    </submittedName>
</protein>
<sequence length="365" mass="39071">MPTPAATPDPARTGRIQDLPKAHLHLHFTGSMRLATLHELAEKHRLRLPDALKQGGWPPKLSGRDERGWFRFQRLYDAARACVRDESDVRRIVREAAEDDVAEGSRWLEIQIDPTSYAGGLGGITPVLQIVLDEARHASTDLPIGVGVIVAASRIRHPMDARALARLAAHHAGDGAGQVLGFGLSNDERRGVTSEFAPAFAIAREAGLGSVPHAGELLGPQSVSETLDSLAPDRLGHGVRSVESDSVLARVVDSGVALEVCPTSNVALGVYATPDHVPLRRLVDAGARVALGADDPLLFGRRLADQYTLAHDILDFDDAALAKLARSSFDASFAPADVRAAADHDIDTWLASRQAPDEDAAQDQD</sequence>
<dbReference type="PANTHER" id="PTHR43114">
    <property type="entry name" value="ADENINE DEAMINASE"/>
    <property type="match status" value="1"/>
</dbReference>
<dbReference type="GO" id="GO:0016814">
    <property type="term" value="F:hydrolase activity, acting on carbon-nitrogen (but not peptide) bonds, in cyclic amidines"/>
    <property type="evidence" value="ECO:0007669"/>
    <property type="project" value="UniProtKB-ARBA"/>
</dbReference>
<dbReference type="NCBIfam" id="NF006849">
    <property type="entry name" value="PRK09358.1-5"/>
    <property type="match status" value="1"/>
</dbReference>
<proteinExistence type="inferred from homology"/>
<dbReference type="GO" id="GO:0009168">
    <property type="term" value="P:purine ribonucleoside monophosphate biosynthetic process"/>
    <property type="evidence" value="ECO:0007669"/>
    <property type="project" value="InterPro"/>
</dbReference>
<dbReference type="InterPro" id="IPR006650">
    <property type="entry name" value="A/AMP_deam_AS"/>
</dbReference>
<evidence type="ECO:0000313" key="7">
    <source>
        <dbReference type="EMBL" id="TWE11606.1"/>
    </source>
</evidence>
<dbReference type="Pfam" id="PF00962">
    <property type="entry name" value="A_deaminase"/>
    <property type="match status" value="1"/>
</dbReference>
<dbReference type="Proteomes" id="UP000318297">
    <property type="component" value="Unassembled WGS sequence"/>
</dbReference>
<accession>A0A561E7M0</accession>
<dbReference type="RefSeq" id="WP_145224979.1">
    <property type="nucleotide sequence ID" value="NZ_VIVQ01000001.1"/>
</dbReference>
<gene>
    <name evidence="7" type="ORF">BKA23_0384</name>
</gene>
<dbReference type="InterPro" id="IPR032466">
    <property type="entry name" value="Metal_Hydrolase"/>
</dbReference>
<keyword evidence="5" id="KW-0862">Zinc</keyword>
<evidence type="ECO:0000313" key="8">
    <source>
        <dbReference type="Proteomes" id="UP000318297"/>
    </source>
</evidence>
<reference evidence="7 8" key="1">
    <citation type="submission" date="2019-06" db="EMBL/GenBank/DDBJ databases">
        <title>Sequencing the genomes of 1000 actinobacteria strains.</title>
        <authorList>
            <person name="Klenk H.-P."/>
        </authorList>
    </citation>
    <scope>NUCLEOTIDE SEQUENCE [LARGE SCALE GENOMIC DNA]</scope>
    <source>
        <strain evidence="7 8">DSM 19560</strain>
    </source>
</reference>
<dbReference type="InterPro" id="IPR006330">
    <property type="entry name" value="Ado/ade_deaminase"/>
</dbReference>
<feature type="domain" description="Adenosine deaminase" evidence="6">
    <location>
        <begin position="20"/>
        <end position="348"/>
    </location>
</feature>
<dbReference type="PROSITE" id="PS00485">
    <property type="entry name" value="A_DEAMINASE"/>
    <property type="match status" value="1"/>
</dbReference>